<organism evidence="8 9">
    <name type="scientific">Oedothorax gibbosus</name>
    <dbReference type="NCBI Taxonomy" id="931172"/>
    <lineage>
        <taxon>Eukaryota</taxon>
        <taxon>Metazoa</taxon>
        <taxon>Ecdysozoa</taxon>
        <taxon>Arthropoda</taxon>
        <taxon>Chelicerata</taxon>
        <taxon>Arachnida</taxon>
        <taxon>Araneae</taxon>
        <taxon>Araneomorphae</taxon>
        <taxon>Entelegynae</taxon>
        <taxon>Araneoidea</taxon>
        <taxon>Linyphiidae</taxon>
        <taxon>Erigoninae</taxon>
        <taxon>Oedothorax</taxon>
    </lineage>
</organism>
<dbReference type="Proteomes" id="UP000827092">
    <property type="component" value="Unassembled WGS sequence"/>
</dbReference>
<keyword evidence="9" id="KW-1185">Reference proteome</keyword>
<name>A0AAV6V7F0_9ARAC</name>
<dbReference type="PANTHER" id="PTHR10361">
    <property type="entry name" value="SODIUM-BILE ACID COTRANSPORTER"/>
    <property type="match status" value="1"/>
</dbReference>
<feature type="transmembrane region" description="Helical" evidence="7">
    <location>
        <begin position="39"/>
        <end position="62"/>
    </location>
</feature>
<sequence>MNFSTDYDNFFANVSTSSDAKKFDNSTFDDDLSRKNLKFIFDIQTLLSVLIVMLAMGTDIAWDDLWYHIKRPIGMSIGLVSQFILMPLSAFALLLVSGVVGVHATGVLIIACCPGGPLSNMFTYLSGGDLPLR</sequence>
<dbReference type="EMBL" id="JAFNEN010000144">
    <property type="protein sequence ID" value="KAG8192137.1"/>
    <property type="molecule type" value="Genomic_DNA"/>
</dbReference>
<comment type="caution">
    <text evidence="8">The sequence shown here is derived from an EMBL/GenBank/DDBJ whole genome shotgun (WGS) entry which is preliminary data.</text>
</comment>
<comment type="subcellular location">
    <subcellularLocation>
        <location evidence="1">Membrane</location>
        <topology evidence="1">Multi-pass membrane protein</topology>
    </subcellularLocation>
</comment>
<feature type="transmembrane region" description="Helical" evidence="7">
    <location>
        <begin position="83"/>
        <end position="111"/>
    </location>
</feature>
<comment type="similarity">
    <text evidence="2">Belongs to the bile acid:sodium symporter (BASS) (TC 2.A.28) family.</text>
</comment>
<evidence type="ECO:0000256" key="6">
    <source>
        <dbReference type="ARBA" id="ARBA00023136"/>
    </source>
</evidence>
<dbReference type="PANTHER" id="PTHR10361:SF28">
    <property type="entry name" value="P3 PROTEIN-RELATED"/>
    <property type="match status" value="1"/>
</dbReference>
<gene>
    <name evidence="8" type="ORF">JTE90_027781</name>
</gene>
<evidence type="ECO:0000256" key="5">
    <source>
        <dbReference type="ARBA" id="ARBA00022989"/>
    </source>
</evidence>
<keyword evidence="4" id="KW-0813">Transport</keyword>
<dbReference type="InterPro" id="IPR038770">
    <property type="entry name" value="Na+/solute_symporter_sf"/>
</dbReference>
<evidence type="ECO:0000256" key="1">
    <source>
        <dbReference type="ARBA" id="ARBA00004141"/>
    </source>
</evidence>
<keyword evidence="5 7" id="KW-1133">Transmembrane helix</keyword>
<evidence type="ECO:0000313" key="9">
    <source>
        <dbReference type="Proteomes" id="UP000827092"/>
    </source>
</evidence>
<dbReference type="AlphaFoldDB" id="A0AAV6V7F0"/>
<reference evidence="8 9" key="1">
    <citation type="journal article" date="2022" name="Nat. Ecol. Evol.">
        <title>A masculinizing supergene underlies an exaggerated male reproductive morph in a spider.</title>
        <authorList>
            <person name="Hendrickx F."/>
            <person name="De Corte Z."/>
            <person name="Sonet G."/>
            <person name="Van Belleghem S.M."/>
            <person name="Kostlbacher S."/>
            <person name="Vangestel C."/>
        </authorList>
    </citation>
    <scope>NUCLEOTIDE SEQUENCE [LARGE SCALE GENOMIC DNA]</scope>
    <source>
        <strain evidence="8">W744_W776</strain>
    </source>
</reference>
<dbReference type="Gene3D" id="1.20.1530.20">
    <property type="match status" value="1"/>
</dbReference>
<accession>A0AAV6V7F0</accession>
<dbReference type="InterPro" id="IPR002657">
    <property type="entry name" value="BilAc:Na_symport/Acr3"/>
</dbReference>
<evidence type="ECO:0000313" key="8">
    <source>
        <dbReference type="EMBL" id="KAG8192137.1"/>
    </source>
</evidence>
<dbReference type="Pfam" id="PF01758">
    <property type="entry name" value="SBF"/>
    <property type="match status" value="1"/>
</dbReference>
<evidence type="ECO:0000256" key="3">
    <source>
        <dbReference type="ARBA" id="ARBA00022692"/>
    </source>
</evidence>
<keyword evidence="4" id="KW-0769">Symport</keyword>
<evidence type="ECO:0000256" key="2">
    <source>
        <dbReference type="ARBA" id="ARBA00006528"/>
    </source>
</evidence>
<evidence type="ECO:0000256" key="4">
    <source>
        <dbReference type="ARBA" id="ARBA00022847"/>
    </source>
</evidence>
<keyword evidence="6 7" id="KW-0472">Membrane</keyword>
<dbReference type="GO" id="GO:0016020">
    <property type="term" value="C:membrane"/>
    <property type="evidence" value="ECO:0007669"/>
    <property type="project" value="UniProtKB-SubCell"/>
</dbReference>
<dbReference type="GO" id="GO:0015293">
    <property type="term" value="F:symporter activity"/>
    <property type="evidence" value="ECO:0007669"/>
    <property type="project" value="UniProtKB-KW"/>
</dbReference>
<evidence type="ECO:0000256" key="7">
    <source>
        <dbReference type="SAM" id="Phobius"/>
    </source>
</evidence>
<keyword evidence="3 7" id="KW-0812">Transmembrane</keyword>
<protein>
    <submittedName>
        <fullName evidence="8">Uncharacterized protein</fullName>
    </submittedName>
</protein>
<proteinExistence type="inferred from homology"/>
<dbReference type="InterPro" id="IPR004710">
    <property type="entry name" value="Bilac:Na_transpt"/>
</dbReference>